<dbReference type="PANTHER" id="PTHR12992">
    <property type="entry name" value="NUDIX HYDROLASE"/>
    <property type="match status" value="1"/>
</dbReference>
<dbReference type="EMBL" id="QPGB01000002">
    <property type="protein sequence ID" value="RCS58704.1"/>
    <property type="molecule type" value="Genomic_DNA"/>
</dbReference>
<protein>
    <submittedName>
        <fullName evidence="8">CoA pyrophosphatase</fullName>
    </submittedName>
</protein>
<evidence type="ECO:0000256" key="4">
    <source>
        <dbReference type="ARBA" id="ARBA00022801"/>
    </source>
</evidence>
<proteinExistence type="predicted"/>
<dbReference type="GO" id="GO:0046872">
    <property type="term" value="F:metal ion binding"/>
    <property type="evidence" value="ECO:0007669"/>
    <property type="project" value="UniProtKB-KW"/>
</dbReference>
<evidence type="ECO:0000313" key="9">
    <source>
        <dbReference type="Proteomes" id="UP000252357"/>
    </source>
</evidence>
<reference evidence="8 9" key="1">
    <citation type="journal article" date="2018" name="Int. J. Syst. Evol. Microbiol.">
        <title>Parvibium lacunae gen. nov., sp. nov., a new member of the family Alcaligenaceae isolated from a freshwater pond.</title>
        <authorList>
            <person name="Chen W.M."/>
            <person name="Xie P.B."/>
            <person name="Hsu M.Y."/>
            <person name="Sheu S.Y."/>
        </authorList>
    </citation>
    <scope>NUCLEOTIDE SEQUENCE [LARGE SCALE GENOMIC DNA]</scope>
    <source>
        <strain evidence="8 9">KMB9</strain>
    </source>
</reference>
<dbReference type="SUPFAM" id="SSF55811">
    <property type="entry name" value="Nudix"/>
    <property type="match status" value="1"/>
</dbReference>
<dbReference type="PROSITE" id="PS51462">
    <property type="entry name" value="NUDIX"/>
    <property type="match status" value="1"/>
</dbReference>
<evidence type="ECO:0000256" key="3">
    <source>
        <dbReference type="ARBA" id="ARBA00022723"/>
    </source>
</evidence>
<comment type="caution">
    <text evidence="8">The sequence shown here is derived from an EMBL/GenBank/DDBJ whole genome shotgun (WGS) entry which is preliminary data.</text>
</comment>
<keyword evidence="9" id="KW-1185">Reference proteome</keyword>
<gene>
    <name evidence="8" type="ORF">DU000_06220</name>
</gene>
<dbReference type="Gene3D" id="3.90.79.10">
    <property type="entry name" value="Nucleoside Triphosphate Pyrophosphohydrolase"/>
    <property type="match status" value="1"/>
</dbReference>
<keyword evidence="4" id="KW-0378">Hydrolase</keyword>
<dbReference type="Pfam" id="PF00293">
    <property type="entry name" value="NUDIX"/>
    <property type="match status" value="1"/>
</dbReference>
<evidence type="ECO:0000256" key="1">
    <source>
        <dbReference type="ARBA" id="ARBA00001936"/>
    </source>
</evidence>
<evidence type="ECO:0000256" key="2">
    <source>
        <dbReference type="ARBA" id="ARBA00001946"/>
    </source>
</evidence>
<sequence>MPLPAIAPSHLDAVSLRARFRLSGLWQTEPALSLPAALPFAAEPVPAAVLLPLVQQADGLHVLFTQRASHLHDHAGQISFPGGRVEADDASEMAAALREAEEEIGLSASAVEILGQLPIHHTGTGFVVHPVVGVITTLPPLRPDPREVDHCFTVPLAYLMNPQHHQLRRAEFRYPRDPANWISRQYFVIPWQATSPQPTPGEVRQYQIWGATAAMLRNLYRFLLAPSE</sequence>
<evidence type="ECO:0000256" key="5">
    <source>
        <dbReference type="ARBA" id="ARBA00022842"/>
    </source>
</evidence>
<keyword evidence="5" id="KW-0460">Magnesium</keyword>
<name>A0A368L546_9BURK</name>
<keyword evidence="3" id="KW-0479">Metal-binding</keyword>
<comment type="cofactor">
    <cofactor evidence="1">
        <name>Mn(2+)</name>
        <dbReference type="ChEBI" id="CHEBI:29035"/>
    </cofactor>
</comment>
<dbReference type="AlphaFoldDB" id="A0A368L546"/>
<organism evidence="8 9">
    <name type="scientific">Parvibium lacunae</name>
    <dbReference type="NCBI Taxonomy" id="1888893"/>
    <lineage>
        <taxon>Bacteria</taxon>
        <taxon>Pseudomonadati</taxon>
        <taxon>Pseudomonadota</taxon>
        <taxon>Betaproteobacteria</taxon>
        <taxon>Burkholderiales</taxon>
        <taxon>Alcaligenaceae</taxon>
        <taxon>Parvibium</taxon>
    </lineage>
</organism>
<evidence type="ECO:0000256" key="6">
    <source>
        <dbReference type="ARBA" id="ARBA00023211"/>
    </source>
</evidence>
<dbReference type="OrthoDB" id="9802805at2"/>
<dbReference type="Proteomes" id="UP000252357">
    <property type="component" value="Unassembled WGS sequence"/>
</dbReference>
<dbReference type="GO" id="GO:0010945">
    <property type="term" value="F:coenzyme A diphosphatase activity"/>
    <property type="evidence" value="ECO:0007669"/>
    <property type="project" value="InterPro"/>
</dbReference>
<dbReference type="PANTHER" id="PTHR12992:SF11">
    <property type="entry name" value="MITOCHONDRIAL COENZYME A DIPHOSPHATASE NUDT8"/>
    <property type="match status" value="1"/>
</dbReference>
<comment type="cofactor">
    <cofactor evidence="2">
        <name>Mg(2+)</name>
        <dbReference type="ChEBI" id="CHEBI:18420"/>
    </cofactor>
</comment>
<evidence type="ECO:0000259" key="7">
    <source>
        <dbReference type="PROSITE" id="PS51462"/>
    </source>
</evidence>
<dbReference type="InterPro" id="IPR015797">
    <property type="entry name" value="NUDIX_hydrolase-like_dom_sf"/>
</dbReference>
<accession>A0A368L546</accession>
<feature type="domain" description="Nudix hydrolase" evidence="7">
    <location>
        <begin position="44"/>
        <end position="180"/>
    </location>
</feature>
<keyword evidence="6" id="KW-0464">Manganese</keyword>
<dbReference type="CDD" id="cd03426">
    <property type="entry name" value="NUDIX_CoAse_Nudt7"/>
    <property type="match status" value="1"/>
</dbReference>
<dbReference type="InterPro" id="IPR000086">
    <property type="entry name" value="NUDIX_hydrolase_dom"/>
</dbReference>
<dbReference type="InterPro" id="IPR045121">
    <property type="entry name" value="CoAse"/>
</dbReference>
<evidence type="ECO:0000313" key="8">
    <source>
        <dbReference type="EMBL" id="RCS58704.1"/>
    </source>
</evidence>